<dbReference type="PIRSF" id="PIRSF000724">
    <property type="entry name" value="Pgk"/>
    <property type="match status" value="1"/>
</dbReference>
<dbReference type="GO" id="GO:0006096">
    <property type="term" value="P:glycolytic process"/>
    <property type="evidence" value="ECO:0007669"/>
    <property type="project" value="UniProtKB-UniRule"/>
</dbReference>
<comment type="caution">
    <text evidence="16">The sequence shown here is derived from an EMBL/GenBank/DDBJ whole genome shotgun (WGS) entry which is preliminary data.</text>
</comment>
<name>A0A415E3C6_9FIRM</name>
<dbReference type="InterPro" id="IPR001576">
    <property type="entry name" value="Phosphoglycerate_kinase"/>
</dbReference>
<feature type="binding site" evidence="12 13">
    <location>
        <begin position="20"/>
        <end position="22"/>
    </location>
    <ligand>
        <name>substrate</name>
    </ligand>
</feature>
<dbReference type="RefSeq" id="WP_067541653.1">
    <property type="nucleotide sequence ID" value="NZ_AP025567.1"/>
</dbReference>
<keyword evidence="17" id="KW-1185">Reference proteome</keyword>
<feature type="binding site" evidence="12 14">
    <location>
        <position position="202"/>
    </location>
    <ligand>
        <name>ATP</name>
        <dbReference type="ChEBI" id="CHEBI:30616"/>
    </ligand>
</feature>
<feature type="binding site" evidence="13">
    <location>
        <position position="35"/>
    </location>
    <ligand>
        <name>(2R)-3-phosphoglycerate</name>
        <dbReference type="ChEBI" id="CHEBI:58272"/>
    </ligand>
</feature>
<keyword evidence="10 12" id="KW-0067">ATP-binding</keyword>
<feature type="binding site" evidence="13">
    <location>
        <position position="119"/>
    </location>
    <ligand>
        <name>(2R)-3-phosphoglycerate</name>
        <dbReference type="ChEBI" id="CHEBI:58272"/>
    </ligand>
</feature>
<dbReference type="InterPro" id="IPR015911">
    <property type="entry name" value="Phosphoglycerate_kinase_CS"/>
</dbReference>
<feature type="binding site" evidence="13">
    <location>
        <position position="152"/>
    </location>
    <ligand>
        <name>(2R)-3-phosphoglycerate</name>
        <dbReference type="ChEBI" id="CHEBI:58272"/>
    </ligand>
</feature>
<dbReference type="PROSITE" id="PS00111">
    <property type="entry name" value="PGLYCERATE_KINASE"/>
    <property type="match status" value="1"/>
</dbReference>
<keyword evidence="11 12" id="KW-0324">Glycolysis</keyword>
<comment type="catalytic activity">
    <reaction evidence="1 12 15">
        <text>(2R)-3-phosphoglycerate + ATP = (2R)-3-phospho-glyceroyl phosphate + ADP</text>
        <dbReference type="Rhea" id="RHEA:14801"/>
        <dbReference type="ChEBI" id="CHEBI:30616"/>
        <dbReference type="ChEBI" id="CHEBI:57604"/>
        <dbReference type="ChEBI" id="CHEBI:58272"/>
        <dbReference type="ChEBI" id="CHEBI:456216"/>
        <dbReference type="EC" id="2.7.2.3"/>
    </reaction>
</comment>
<dbReference type="OrthoDB" id="9808460at2"/>
<evidence type="ECO:0000256" key="5">
    <source>
        <dbReference type="ARBA" id="ARBA00013061"/>
    </source>
</evidence>
<comment type="subunit">
    <text evidence="4 12">Monomer.</text>
</comment>
<evidence type="ECO:0000256" key="3">
    <source>
        <dbReference type="ARBA" id="ARBA00008982"/>
    </source>
</evidence>
<evidence type="ECO:0000256" key="8">
    <source>
        <dbReference type="ARBA" id="ARBA00022741"/>
    </source>
</evidence>
<comment type="similarity">
    <text evidence="3 12 15">Belongs to the phosphoglycerate kinase family.</text>
</comment>
<dbReference type="PRINTS" id="PR00477">
    <property type="entry name" value="PHGLYCKINASE"/>
</dbReference>
<keyword evidence="8 12" id="KW-0547">Nucleotide-binding</keyword>
<evidence type="ECO:0000256" key="12">
    <source>
        <dbReference type="HAMAP-Rule" id="MF_00145"/>
    </source>
</evidence>
<evidence type="ECO:0000256" key="6">
    <source>
        <dbReference type="ARBA" id="ARBA00016471"/>
    </source>
</evidence>
<protein>
    <recommendedName>
        <fullName evidence="6 12">Phosphoglycerate kinase</fullName>
        <ecNumber evidence="5 12">2.7.2.3</ecNumber>
    </recommendedName>
</protein>
<dbReference type="UniPathway" id="UPA00109">
    <property type="reaction ID" value="UER00185"/>
</dbReference>
<dbReference type="GeneID" id="83005974"/>
<dbReference type="GO" id="GO:0004618">
    <property type="term" value="F:phosphoglycerate kinase activity"/>
    <property type="evidence" value="ECO:0007669"/>
    <property type="project" value="UniProtKB-UniRule"/>
</dbReference>
<evidence type="ECO:0000256" key="4">
    <source>
        <dbReference type="ARBA" id="ARBA00011245"/>
    </source>
</evidence>
<evidence type="ECO:0000313" key="17">
    <source>
        <dbReference type="Proteomes" id="UP000284841"/>
    </source>
</evidence>
<accession>A0A415E3C6</accession>
<evidence type="ECO:0000256" key="15">
    <source>
        <dbReference type="RuleBase" id="RU000532"/>
    </source>
</evidence>
<evidence type="ECO:0000313" key="16">
    <source>
        <dbReference type="EMBL" id="RHJ88120.1"/>
    </source>
</evidence>
<dbReference type="FunFam" id="3.40.50.1260:FF:000006">
    <property type="entry name" value="Phosphoglycerate kinase"/>
    <property type="match status" value="1"/>
</dbReference>
<evidence type="ECO:0000256" key="9">
    <source>
        <dbReference type="ARBA" id="ARBA00022777"/>
    </source>
</evidence>
<evidence type="ECO:0000256" key="10">
    <source>
        <dbReference type="ARBA" id="ARBA00022840"/>
    </source>
</evidence>
<feature type="binding site" evidence="12 13">
    <location>
        <begin position="58"/>
        <end position="61"/>
    </location>
    <ligand>
        <name>substrate</name>
    </ligand>
</feature>
<dbReference type="InterPro" id="IPR015824">
    <property type="entry name" value="Phosphoglycerate_kinase_N"/>
</dbReference>
<dbReference type="STRING" id="1776384.GCA_900086585_03687"/>
<evidence type="ECO:0000256" key="13">
    <source>
        <dbReference type="PIRSR" id="PIRSR000724-1"/>
    </source>
</evidence>
<evidence type="ECO:0000256" key="7">
    <source>
        <dbReference type="ARBA" id="ARBA00022679"/>
    </source>
</evidence>
<dbReference type="Proteomes" id="UP000284841">
    <property type="component" value="Unassembled WGS sequence"/>
</dbReference>
<dbReference type="EC" id="2.7.2.3" evidence="5 12"/>
<dbReference type="EMBL" id="QRMS01000002">
    <property type="protein sequence ID" value="RHJ88120.1"/>
    <property type="molecule type" value="Genomic_DNA"/>
</dbReference>
<keyword evidence="9 12" id="KW-0418">Kinase</keyword>
<dbReference type="PANTHER" id="PTHR11406">
    <property type="entry name" value="PHOSPHOGLYCERATE KINASE"/>
    <property type="match status" value="1"/>
</dbReference>
<feature type="binding site" evidence="12 14">
    <location>
        <begin position="350"/>
        <end position="353"/>
    </location>
    <ligand>
        <name>ATP</name>
        <dbReference type="ChEBI" id="CHEBI:30616"/>
    </ligand>
</feature>
<dbReference type="HAMAP" id="MF_00145">
    <property type="entry name" value="Phosphoglyc_kinase"/>
    <property type="match status" value="1"/>
</dbReference>
<keyword evidence="12" id="KW-0963">Cytoplasm</keyword>
<evidence type="ECO:0000256" key="2">
    <source>
        <dbReference type="ARBA" id="ARBA00004838"/>
    </source>
</evidence>
<dbReference type="GO" id="GO:0006094">
    <property type="term" value="P:gluconeogenesis"/>
    <property type="evidence" value="ECO:0007669"/>
    <property type="project" value="TreeGrafter"/>
</dbReference>
<dbReference type="Pfam" id="PF00162">
    <property type="entry name" value="PGK"/>
    <property type="match status" value="1"/>
</dbReference>
<sequence length="394" mass="42309">MKKTIKDIDVKGKKVIVRCDFNVPQKDGAITDDNRIKAALPTITYLVEKGAKVILMSHLGRPKGEPKMEFTLEPVADRLRQLLGKEVKFKSCPEVICDTIKEMADSLQDGDVMLLENVRFRKEETENGAEFAKELASLGEVFVQEAFGTAHRAHASTAGIADYLPAVSGFLIEKEVKFLGGAVENPERPFVAIMGGAKVGDKIPVIESLLKKVDTLIIGGGMSYTFFKAMGLEIGTSILDEENIGLAKELLKKAETAGVKLLLPVDVVCAKEFANETETVIVDRENIPADMMGLDIGPKTIDLYKNALVEAKTIVWNGPVGVFEMPSFAKGTKAIAEILAESDAVTVIGGGDSAAAAEQFGLADKMTHISTGGGASLEFLEGKVLPGIAIIEEK</sequence>
<dbReference type="AlphaFoldDB" id="A0A415E3C6"/>
<dbReference type="GO" id="GO:0005524">
    <property type="term" value="F:ATP binding"/>
    <property type="evidence" value="ECO:0007669"/>
    <property type="project" value="UniProtKB-KW"/>
</dbReference>
<comment type="subcellular location">
    <subcellularLocation>
        <location evidence="12">Cytoplasm</location>
    </subcellularLocation>
</comment>
<feature type="binding site" evidence="12">
    <location>
        <position position="152"/>
    </location>
    <ligand>
        <name>substrate</name>
    </ligand>
</feature>
<feature type="binding site" evidence="12 14">
    <location>
        <position position="293"/>
    </location>
    <ligand>
        <name>ATP</name>
        <dbReference type="ChEBI" id="CHEBI:30616"/>
    </ligand>
</feature>
<proteinExistence type="inferred from homology"/>
<dbReference type="GO" id="GO:0043531">
    <property type="term" value="F:ADP binding"/>
    <property type="evidence" value="ECO:0007669"/>
    <property type="project" value="TreeGrafter"/>
</dbReference>
<dbReference type="Gene3D" id="3.40.50.1260">
    <property type="entry name" value="Phosphoglycerate kinase, N-terminal domain"/>
    <property type="match status" value="2"/>
</dbReference>
<feature type="binding site" evidence="12 14">
    <location>
        <position position="324"/>
    </location>
    <ligand>
        <name>ATP</name>
        <dbReference type="ChEBI" id="CHEBI:30616"/>
    </ligand>
</feature>
<dbReference type="FunFam" id="3.40.50.1260:FF:000003">
    <property type="entry name" value="Phosphoglycerate kinase"/>
    <property type="match status" value="1"/>
</dbReference>
<organism evidence="16 17">
    <name type="scientific">Emergencia timonensis</name>
    <dbReference type="NCBI Taxonomy" id="1776384"/>
    <lineage>
        <taxon>Bacteria</taxon>
        <taxon>Bacillati</taxon>
        <taxon>Bacillota</taxon>
        <taxon>Clostridia</taxon>
        <taxon>Peptostreptococcales</taxon>
        <taxon>Anaerovoracaceae</taxon>
        <taxon>Emergencia</taxon>
    </lineage>
</organism>
<dbReference type="SUPFAM" id="SSF53748">
    <property type="entry name" value="Phosphoglycerate kinase"/>
    <property type="match status" value="1"/>
</dbReference>
<feature type="binding site" evidence="12">
    <location>
        <position position="35"/>
    </location>
    <ligand>
        <name>substrate</name>
    </ligand>
</feature>
<keyword evidence="7 12" id="KW-0808">Transferase</keyword>
<reference evidence="16 17" key="1">
    <citation type="submission" date="2018-08" db="EMBL/GenBank/DDBJ databases">
        <title>A genome reference for cultivated species of the human gut microbiota.</title>
        <authorList>
            <person name="Zou Y."/>
            <person name="Xue W."/>
            <person name="Luo G."/>
        </authorList>
    </citation>
    <scope>NUCLEOTIDE SEQUENCE [LARGE SCALE GENOMIC DNA]</scope>
    <source>
        <strain evidence="16 17">AM07-24</strain>
    </source>
</reference>
<feature type="binding site" evidence="12">
    <location>
        <position position="119"/>
    </location>
    <ligand>
        <name>substrate</name>
    </ligand>
</feature>
<evidence type="ECO:0000256" key="14">
    <source>
        <dbReference type="PIRSR" id="PIRSR000724-2"/>
    </source>
</evidence>
<dbReference type="GO" id="GO:0005829">
    <property type="term" value="C:cytosol"/>
    <property type="evidence" value="ECO:0007669"/>
    <property type="project" value="TreeGrafter"/>
</dbReference>
<evidence type="ECO:0000256" key="11">
    <source>
        <dbReference type="ARBA" id="ARBA00023152"/>
    </source>
</evidence>
<gene>
    <name evidence="12 16" type="primary">pgk</name>
    <name evidence="16" type="ORF">DW099_06790</name>
</gene>
<dbReference type="InterPro" id="IPR036043">
    <property type="entry name" value="Phosphoglycerate_kinase_sf"/>
</dbReference>
<dbReference type="CDD" id="cd00318">
    <property type="entry name" value="Phosphoglycerate_kinase"/>
    <property type="match status" value="1"/>
</dbReference>
<evidence type="ECO:0000256" key="1">
    <source>
        <dbReference type="ARBA" id="ARBA00000642"/>
    </source>
</evidence>
<dbReference type="PANTHER" id="PTHR11406:SF23">
    <property type="entry name" value="PHOSPHOGLYCERATE KINASE 1, CHLOROPLASTIC-RELATED"/>
    <property type="match status" value="1"/>
</dbReference>
<comment type="pathway">
    <text evidence="2 12">Carbohydrate degradation; glycolysis; pyruvate from D-glyceraldehyde 3-phosphate: step 2/5.</text>
</comment>